<keyword evidence="4 8" id="KW-0808">Transferase</keyword>
<protein>
    <recommendedName>
        <fullName evidence="2 8">Thymidine kinase</fullName>
        <ecNumber evidence="2 8">2.7.1.21</ecNumber>
    </recommendedName>
</protein>
<keyword evidence="3 8" id="KW-0237">DNA synthesis</keyword>
<dbReference type="GO" id="GO:0071897">
    <property type="term" value="P:DNA biosynthetic process"/>
    <property type="evidence" value="ECO:0007669"/>
    <property type="project" value="UniProtKB-KW"/>
</dbReference>
<dbReference type="PANTHER" id="PTHR11441:SF0">
    <property type="entry name" value="THYMIDINE KINASE, CYTOSOLIC"/>
    <property type="match status" value="1"/>
</dbReference>
<comment type="similarity">
    <text evidence="1 9">Belongs to the thymidine kinase family.</text>
</comment>
<evidence type="ECO:0000313" key="11">
    <source>
        <dbReference type="Proteomes" id="UP000229706"/>
    </source>
</evidence>
<keyword evidence="7 8" id="KW-0067">ATP-binding</keyword>
<dbReference type="EC" id="2.7.1.21" evidence="2 8"/>
<evidence type="ECO:0000256" key="2">
    <source>
        <dbReference type="ARBA" id="ARBA00012118"/>
    </source>
</evidence>
<dbReference type="EMBL" id="PFTH01000217">
    <property type="protein sequence ID" value="PJB87630.1"/>
    <property type="molecule type" value="Genomic_DNA"/>
</dbReference>
<evidence type="ECO:0000256" key="6">
    <source>
        <dbReference type="ARBA" id="ARBA00022777"/>
    </source>
</evidence>
<dbReference type="Proteomes" id="UP000229706">
    <property type="component" value="Unassembled WGS sequence"/>
</dbReference>
<accession>A0A2M8DB51</accession>
<sequence>MLVKSAAEILRKVKKNTEIVTIDEAQWFGIKLVAAVQKLLEKKKYIIVAGLAMTFDRQPFVPMPQLLAMADKVNKLNAICSLCGKEAVYHKKINKESFQVSALKPDRRFVARLDASIFQARCRNCFSKKP</sequence>
<evidence type="ECO:0000256" key="1">
    <source>
        <dbReference type="ARBA" id="ARBA00007587"/>
    </source>
</evidence>
<proteinExistence type="inferred from homology"/>
<dbReference type="Gene3D" id="3.30.60.20">
    <property type="match status" value="1"/>
</dbReference>
<evidence type="ECO:0000256" key="3">
    <source>
        <dbReference type="ARBA" id="ARBA00022634"/>
    </source>
</evidence>
<dbReference type="SUPFAM" id="SSF52540">
    <property type="entry name" value="P-loop containing nucleoside triphosphate hydrolases"/>
    <property type="match status" value="1"/>
</dbReference>
<dbReference type="GO" id="GO:0046104">
    <property type="term" value="P:thymidine metabolic process"/>
    <property type="evidence" value="ECO:0007669"/>
    <property type="project" value="TreeGrafter"/>
</dbReference>
<evidence type="ECO:0000256" key="5">
    <source>
        <dbReference type="ARBA" id="ARBA00022741"/>
    </source>
</evidence>
<evidence type="ECO:0000256" key="9">
    <source>
        <dbReference type="RuleBase" id="RU004165"/>
    </source>
</evidence>
<evidence type="ECO:0000256" key="4">
    <source>
        <dbReference type="ARBA" id="ARBA00022679"/>
    </source>
</evidence>
<evidence type="ECO:0000256" key="7">
    <source>
        <dbReference type="ARBA" id="ARBA00022840"/>
    </source>
</evidence>
<evidence type="ECO:0000256" key="8">
    <source>
        <dbReference type="RuleBase" id="RU000544"/>
    </source>
</evidence>
<organism evidence="10 11">
    <name type="scientific">Candidatus Roizmanbacteria bacterium CG_4_9_14_0_8_um_filter_34_12</name>
    <dbReference type="NCBI Taxonomy" id="1974840"/>
    <lineage>
        <taxon>Bacteria</taxon>
        <taxon>Candidatus Roizmaniibacteriota</taxon>
    </lineage>
</organism>
<dbReference type="Pfam" id="PF00265">
    <property type="entry name" value="TK"/>
    <property type="match status" value="1"/>
</dbReference>
<keyword evidence="5 8" id="KW-0547">Nucleotide-binding</keyword>
<dbReference type="GO" id="GO:0004797">
    <property type="term" value="F:thymidine kinase activity"/>
    <property type="evidence" value="ECO:0007669"/>
    <property type="project" value="UniProtKB-EC"/>
</dbReference>
<reference evidence="11" key="1">
    <citation type="submission" date="2017-09" db="EMBL/GenBank/DDBJ databases">
        <title>Depth-based differentiation of microbial function through sediment-hosted aquifers and enrichment of novel symbionts in the deep terrestrial subsurface.</title>
        <authorList>
            <person name="Probst A.J."/>
            <person name="Ladd B."/>
            <person name="Jarett J.K."/>
            <person name="Geller-Mcgrath D.E."/>
            <person name="Sieber C.M.K."/>
            <person name="Emerson J.B."/>
            <person name="Anantharaman K."/>
            <person name="Thomas B.C."/>
            <person name="Malmstrom R."/>
            <person name="Stieglmeier M."/>
            <person name="Klingl A."/>
            <person name="Woyke T."/>
            <person name="Ryan C.M."/>
            <person name="Banfield J.F."/>
        </authorList>
    </citation>
    <scope>NUCLEOTIDE SEQUENCE [LARGE SCALE GENOMIC DNA]</scope>
</reference>
<dbReference type="InterPro" id="IPR027417">
    <property type="entry name" value="P-loop_NTPase"/>
</dbReference>
<dbReference type="InterPro" id="IPR001267">
    <property type="entry name" value="Thymidine_kinase"/>
</dbReference>
<gene>
    <name evidence="10" type="ORF">CO083_05995</name>
</gene>
<dbReference type="Gene3D" id="3.40.50.300">
    <property type="entry name" value="P-loop containing nucleotide triphosphate hydrolases"/>
    <property type="match status" value="1"/>
</dbReference>
<dbReference type="AlphaFoldDB" id="A0A2M8DB51"/>
<dbReference type="PANTHER" id="PTHR11441">
    <property type="entry name" value="THYMIDINE KINASE"/>
    <property type="match status" value="1"/>
</dbReference>
<comment type="caution">
    <text evidence="10">The sequence shown here is derived from an EMBL/GenBank/DDBJ whole genome shotgun (WGS) entry which is preliminary data.</text>
</comment>
<dbReference type="GO" id="GO:0005524">
    <property type="term" value="F:ATP binding"/>
    <property type="evidence" value="ECO:0007669"/>
    <property type="project" value="UniProtKB-KW"/>
</dbReference>
<comment type="catalytic activity">
    <reaction evidence="8">
        <text>thymidine + ATP = dTMP + ADP + H(+)</text>
        <dbReference type="Rhea" id="RHEA:19129"/>
        <dbReference type="ChEBI" id="CHEBI:15378"/>
        <dbReference type="ChEBI" id="CHEBI:17748"/>
        <dbReference type="ChEBI" id="CHEBI:30616"/>
        <dbReference type="ChEBI" id="CHEBI:63528"/>
        <dbReference type="ChEBI" id="CHEBI:456216"/>
        <dbReference type="EC" id="2.7.1.21"/>
    </reaction>
</comment>
<name>A0A2M8DB51_9BACT</name>
<evidence type="ECO:0000313" key="10">
    <source>
        <dbReference type="EMBL" id="PJB87630.1"/>
    </source>
</evidence>
<keyword evidence="6 8" id="KW-0418">Kinase</keyword>